<evidence type="ECO:0000259" key="6">
    <source>
        <dbReference type="Pfam" id="PF02492"/>
    </source>
</evidence>
<evidence type="ECO:0000256" key="4">
    <source>
        <dbReference type="ARBA" id="ARBA00034320"/>
    </source>
</evidence>
<dbReference type="InterPro" id="IPR036627">
    <property type="entry name" value="CobW-likC_sf"/>
</dbReference>
<feature type="domain" description="CobW/HypB/UreG nucleotide-binding" evidence="6">
    <location>
        <begin position="160"/>
        <end position="344"/>
    </location>
</feature>
<sequence length="442" mass="48751">MAPRLSRAEWKIQQQLAGKPLRFLTADDERQALYKKCAHDAQVTAKWLVDTYSIPFLNQGSGVLDVAGGIGELSLCLALLGVQSTVVDPRPTVGCLCTQRRKALGKALKADESSLCEKWPNVVPFRIAQAWFARCPGDDLHAANEELAGRFQQDDYPKIPVTILSGFLGSGKTTLLNHILEDGCHGLRFAIIENELGAVSVDSEIMSEKADEEIVEVVNGCICCTVRGDLVEALKRLHKKIADFDAVIIETTGMADPAPVAQTFFVDETIQAVYELDGIITVVDSKYIRTRLDEEKPDGCVNEASEQVAFADRILVNKTDLVEEEDLVAIEERLRSINATADIIRCHQSRAEPKNLIGIKAFSLERAENVSEGAFLTSHRTKHDANVSSVAFKFEGFLNMHKLQELISDLLENKGADLYRYKGVLNIAGMNQKFVFQGVGML</sequence>
<protein>
    <recommendedName>
        <fullName evidence="10">CobW/HypB/UreG nucleotide-binding domain-containing protein</fullName>
    </recommendedName>
</protein>
<dbReference type="SUPFAM" id="SSF53335">
    <property type="entry name" value="S-adenosyl-L-methionine-dependent methyltransferases"/>
    <property type="match status" value="1"/>
</dbReference>
<feature type="domain" description="CobW C-terminal" evidence="7">
    <location>
        <begin position="387"/>
        <end position="441"/>
    </location>
</feature>
<evidence type="ECO:0000256" key="3">
    <source>
        <dbReference type="ARBA" id="ARBA00023186"/>
    </source>
</evidence>
<accession>A0ABQ6NE16</accession>
<feature type="non-terminal residue" evidence="8">
    <location>
        <position position="442"/>
    </location>
</feature>
<proteinExistence type="inferred from homology"/>
<keyword evidence="2" id="KW-0378">Hydrolase</keyword>
<reference evidence="8 9" key="1">
    <citation type="journal article" date="2023" name="Commun. Biol.">
        <title>Genome analysis of Parmales, the sister group of diatoms, reveals the evolutionary specialization of diatoms from phago-mixotrophs to photoautotrophs.</title>
        <authorList>
            <person name="Ban H."/>
            <person name="Sato S."/>
            <person name="Yoshikawa S."/>
            <person name="Yamada K."/>
            <person name="Nakamura Y."/>
            <person name="Ichinomiya M."/>
            <person name="Sato N."/>
            <person name="Blanc-Mathieu R."/>
            <person name="Endo H."/>
            <person name="Kuwata A."/>
            <person name="Ogata H."/>
        </authorList>
    </citation>
    <scope>NUCLEOTIDE SEQUENCE [LARGE SCALE GENOMIC DNA]</scope>
</reference>
<comment type="similarity">
    <text evidence="4">Belongs to the SIMIBI class G3E GTPase family. ZNG1 subfamily.</text>
</comment>
<dbReference type="SUPFAM" id="SSF90002">
    <property type="entry name" value="Hypothetical protein YjiA, C-terminal domain"/>
    <property type="match status" value="1"/>
</dbReference>
<dbReference type="Gene3D" id="3.40.50.300">
    <property type="entry name" value="P-loop containing nucleotide triphosphate hydrolases"/>
    <property type="match status" value="1"/>
</dbReference>
<dbReference type="InterPro" id="IPR011629">
    <property type="entry name" value="CobW-like_C"/>
</dbReference>
<dbReference type="Pfam" id="PF02492">
    <property type="entry name" value="cobW"/>
    <property type="match status" value="1"/>
</dbReference>
<evidence type="ECO:0000259" key="7">
    <source>
        <dbReference type="Pfam" id="PF07683"/>
    </source>
</evidence>
<comment type="caution">
    <text evidence="8">The sequence shown here is derived from an EMBL/GenBank/DDBJ whole genome shotgun (WGS) entry which is preliminary data.</text>
</comment>
<evidence type="ECO:0000313" key="9">
    <source>
        <dbReference type="Proteomes" id="UP001165060"/>
    </source>
</evidence>
<dbReference type="CDD" id="cd03112">
    <property type="entry name" value="CobW-like"/>
    <property type="match status" value="1"/>
</dbReference>
<dbReference type="InterPro" id="IPR003495">
    <property type="entry name" value="CobW/HypB/UreG_nucleotide-bd"/>
</dbReference>
<dbReference type="PANTHER" id="PTHR13748">
    <property type="entry name" value="COBW-RELATED"/>
    <property type="match status" value="1"/>
</dbReference>
<name>A0ABQ6NE16_9STRA</name>
<dbReference type="InterPro" id="IPR027417">
    <property type="entry name" value="P-loop_NTPase"/>
</dbReference>
<keyword evidence="9" id="KW-1185">Reference proteome</keyword>
<dbReference type="InterPro" id="IPR051316">
    <property type="entry name" value="Zinc-reg_GTPase_activator"/>
</dbReference>
<comment type="catalytic activity">
    <reaction evidence="5">
        <text>GTP + H2O = GDP + phosphate + H(+)</text>
        <dbReference type="Rhea" id="RHEA:19669"/>
        <dbReference type="ChEBI" id="CHEBI:15377"/>
        <dbReference type="ChEBI" id="CHEBI:15378"/>
        <dbReference type="ChEBI" id="CHEBI:37565"/>
        <dbReference type="ChEBI" id="CHEBI:43474"/>
        <dbReference type="ChEBI" id="CHEBI:58189"/>
    </reaction>
    <physiologicalReaction direction="left-to-right" evidence="5">
        <dbReference type="Rhea" id="RHEA:19670"/>
    </physiologicalReaction>
</comment>
<dbReference type="PANTHER" id="PTHR13748:SF62">
    <property type="entry name" value="COBW DOMAIN-CONTAINING PROTEIN"/>
    <property type="match status" value="1"/>
</dbReference>
<keyword evidence="1" id="KW-0547">Nucleotide-binding</keyword>
<keyword evidence="3" id="KW-0143">Chaperone</keyword>
<evidence type="ECO:0008006" key="10">
    <source>
        <dbReference type="Google" id="ProtNLM"/>
    </source>
</evidence>
<evidence type="ECO:0000256" key="1">
    <source>
        <dbReference type="ARBA" id="ARBA00022741"/>
    </source>
</evidence>
<dbReference type="Proteomes" id="UP001165060">
    <property type="component" value="Unassembled WGS sequence"/>
</dbReference>
<evidence type="ECO:0000256" key="2">
    <source>
        <dbReference type="ARBA" id="ARBA00022801"/>
    </source>
</evidence>
<dbReference type="Gene3D" id="3.30.1220.10">
    <property type="entry name" value="CobW-like, C-terminal domain"/>
    <property type="match status" value="1"/>
</dbReference>
<gene>
    <name evidence="8" type="ORF">TeGR_g10996</name>
</gene>
<evidence type="ECO:0000256" key="5">
    <source>
        <dbReference type="ARBA" id="ARBA00049117"/>
    </source>
</evidence>
<dbReference type="SUPFAM" id="SSF52540">
    <property type="entry name" value="P-loop containing nucleoside triphosphate hydrolases"/>
    <property type="match status" value="1"/>
</dbReference>
<evidence type="ECO:0000313" key="8">
    <source>
        <dbReference type="EMBL" id="GMI57125.1"/>
    </source>
</evidence>
<organism evidence="8 9">
    <name type="scientific">Tetraparma gracilis</name>
    <dbReference type="NCBI Taxonomy" id="2962635"/>
    <lineage>
        <taxon>Eukaryota</taxon>
        <taxon>Sar</taxon>
        <taxon>Stramenopiles</taxon>
        <taxon>Ochrophyta</taxon>
        <taxon>Bolidophyceae</taxon>
        <taxon>Parmales</taxon>
        <taxon>Triparmaceae</taxon>
        <taxon>Tetraparma</taxon>
    </lineage>
</organism>
<dbReference type="InterPro" id="IPR029063">
    <property type="entry name" value="SAM-dependent_MTases_sf"/>
</dbReference>
<dbReference type="EMBL" id="BRYB01006418">
    <property type="protein sequence ID" value="GMI57125.1"/>
    <property type="molecule type" value="Genomic_DNA"/>
</dbReference>
<dbReference type="Pfam" id="PF07683">
    <property type="entry name" value="CobW_C"/>
    <property type="match status" value="1"/>
</dbReference>